<comment type="caution">
    <text evidence="2">The sequence shown here is derived from an EMBL/GenBank/DDBJ whole genome shotgun (WGS) entry which is preliminary data.</text>
</comment>
<protein>
    <submittedName>
        <fullName evidence="2">Peptidase M42 family protein</fullName>
    </submittedName>
</protein>
<dbReference type="SUPFAM" id="SSF53187">
    <property type="entry name" value="Zn-dependent exopeptidases"/>
    <property type="match status" value="1"/>
</dbReference>
<dbReference type="Proteomes" id="UP000006316">
    <property type="component" value="Unassembled WGS sequence"/>
</dbReference>
<evidence type="ECO:0000256" key="1">
    <source>
        <dbReference type="ARBA" id="ARBA00022801"/>
    </source>
</evidence>
<dbReference type="OrthoDB" id="8441064at2"/>
<dbReference type="RefSeq" id="WP_007085147.1">
    <property type="nucleotide sequence ID" value="NZ_AJLS01000057.1"/>
</dbReference>
<evidence type="ECO:0000313" key="3">
    <source>
        <dbReference type="Proteomes" id="UP000006316"/>
    </source>
</evidence>
<dbReference type="eggNOG" id="COG2195">
    <property type="taxonomic scope" value="Bacteria"/>
</dbReference>
<dbReference type="Gene3D" id="3.40.630.10">
    <property type="entry name" value="Zn peptidases"/>
    <property type="match status" value="1"/>
</dbReference>
<dbReference type="AlphaFoldDB" id="K6E7N0"/>
<name>K6E7N0_9BACI</name>
<sequence>MKNKEILFARQGLSQKDLAKAHKTTISTKLLSETLDRLSDKGVSPDELSEKEFMEVIKDASKRIDGPGREMLINPIHSDLPLTGFDLYIRGMIRWMNELGIHTYCSRDGHGNGRAKIDLLKYLSMAQVKLLKAATPTDVQLQMNGKSLLLRYNQIESLLDFAENLFLLTQSPDYENDLNADHFKKGLLELLTIPGVSQDERRIRQFLKNKLRRSTDYSYVDKKGNLLAYKYCGEGPTILLSAHMDTVEEIAPGRKIIEEGTTLKSSKGILGADDRAGIAVILEILANITKQNLMAP</sequence>
<organism evidence="2 3">
    <name type="scientific">Neobacillus bataviensis LMG 21833</name>
    <dbReference type="NCBI Taxonomy" id="1117379"/>
    <lineage>
        <taxon>Bacteria</taxon>
        <taxon>Bacillati</taxon>
        <taxon>Bacillota</taxon>
        <taxon>Bacilli</taxon>
        <taxon>Bacillales</taxon>
        <taxon>Bacillaceae</taxon>
        <taxon>Neobacillus</taxon>
    </lineage>
</organism>
<accession>K6E7N0</accession>
<dbReference type="PROSITE" id="PS00758">
    <property type="entry name" value="ARGE_DAPE_CPG2_1"/>
    <property type="match status" value="1"/>
</dbReference>
<dbReference type="PATRIC" id="fig|1117379.3.peg.2221"/>
<keyword evidence="3" id="KW-1185">Reference proteome</keyword>
<dbReference type="EMBL" id="AJLS01000057">
    <property type="protein sequence ID" value="EKN69316.1"/>
    <property type="molecule type" value="Genomic_DNA"/>
</dbReference>
<reference evidence="2 3" key="1">
    <citation type="journal article" date="2012" name="Front. Microbiol.">
        <title>Redundancy and modularity in membrane-associated dissimilatory nitrate reduction in Bacillus.</title>
        <authorList>
            <person name="Heylen K."/>
            <person name="Keltjens J."/>
        </authorList>
    </citation>
    <scope>NUCLEOTIDE SEQUENCE [LARGE SCALE GENOMIC DNA]</scope>
    <source>
        <strain evidence="3">LMG 21833T</strain>
    </source>
</reference>
<evidence type="ECO:0000313" key="2">
    <source>
        <dbReference type="EMBL" id="EKN69316.1"/>
    </source>
</evidence>
<dbReference type="InterPro" id="IPR001261">
    <property type="entry name" value="ArgE/DapE_CS"/>
</dbReference>
<keyword evidence="1" id="KW-0378">Hydrolase</keyword>
<dbReference type="STRING" id="1117379.BABA_10651"/>
<proteinExistence type="predicted"/>
<gene>
    <name evidence="2" type="ORF">BABA_10651</name>
</gene>